<dbReference type="GO" id="GO:0005524">
    <property type="term" value="F:ATP binding"/>
    <property type="evidence" value="ECO:0007669"/>
    <property type="project" value="UniProtKB-KW"/>
</dbReference>
<dbReference type="RefSeq" id="WP_002699183.1">
    <property type="nucleotide sequence ID" value="NZ_AAWS01000022.1"/>
</dbReference>
<dbReference type="Gene3D" id="3.40.50.300">
    <property type="entry name" value="P-loop containing nucleotide triphosphate hydrolases"/>
    <property type="match status" value="1"/>
</dbReference>
<accession>A1ZPQ0</accession>
<dbReference type="GO" id="GO:0016887">
    <property type="term" value="F:ATP hydrolysis activity"/>
    <property type="evidence" value="ECO:0007669"/>
    <property type="project" value="InterPro"/>
</dbReference>
<dbReference type="InterPro" id="IPR027417">
    <property type="entry name" value="P-loop_NTPase"/>
</dbReference>
<keyword evidence="2" id="KW-0547">Nucleotide-binding</keyword>
<sequence>MLEIQLNKTLMSAQGTMTLEVDTVIEPGKITTLFGESGAGKTSVLRMLAGLLKPDGGNIVVHGKVWYNAAQKIALQPQQRSIGYVFQDYALFPNMTVRQNLEFAFASKKIARQHQTQIDQLMELVALQALQHRKPHTLSGGQCQRVALARALVTQPDLLLLDEPLSALDQTMRQRLQDYLLQLHQKFSPTILLVSHDVGEIFKVSHQVLVLEHGRITQKGTPRQVFAQQQISGKFQVVGKVLDIVTEGVVYIVSVLAGNEVIKVVADASDITQLNPGDEVLVVSKAFNPLIKSIVGS</sequence>
<feature type="domain" description="ABC transporter" evidence="4">
    <location>
        <begin position="1"/>
        <end position="238"/>
    </location>
</feature>
<evidence type="ECO:0000259" key="4">
    <source>
        <dbReference type="PROSITE" id="PS50893"/>
    </source>
</evidence>
<protein>
    <submittedName>
        <fullName evidence="5">Molybdenum transport ATP-binding protein</fullName>
    </submittedName>
</protein>
<evidence type="ECO:0000313" key="5">
    <source>
        <dbReference type="EMBL" id="EAY27555.1"/>
    </source>
</evidence>
<evidence type="ECO:0000256" key="3">
    <source>
        <dbReference type="ARBA" id="ARBA00022840"/>
    </source>
</evidence>
<dbReference type="Proteomes" id="UP000004095">
    <property type="component" value="Unassembled WGS sequence"/>
</dbReference>
<proteinExistence type="predicted"/>
<dbReference type="eggNOG" id="COG3842">
    <property type="taxonomic scope" value="Bacteria"/>
</dbReference>
<organism evidence="5 6">
    <name type="scientific">Microscilla marina ATCC 23134</name>
    <dbReference type="NCBI Taxonomy" id="313606"/>
    <lineage>
        <taxon>Bacteria</taxon>
        <taxon>Pseudomonadati</taxon>
        <taxon>Bacteroidota</taxon>
        <taxon>Cytophagia</taxon>
        <taxon>Cytophagales</taxon>
        <taxon>Microscillaceae</taxon>
        <taxon>Microscilla</taxon>
    </lineage>
</organism>
<dbReference type="InterPro" id="IPR017871">
    <property type="entry name" value="ABC_transporter-like_CS"/>
</dbReference>
<name>A1ZPQ0_MICM2</name>
<evidence type="ECO:0000256" key="2">
    <source>
        <dbReference type="ARBA" id="ARBA00022741"/>
    </source>
</evidence>
<reference evidence="5 6" key="1">
    <citation type="submission" date="2007-01" db="EMBL/GenBank/DDBJ databases">
        <authorList>
            <person name="Haygood M."/>
            <person name="Podell S."/>
            <person name="Anderson C."/>
            <person name="Hopkinson B."/>
            <person name="Roe K."/>
            <person name="Barbeau K."/>
            <person name="Gaasterland T."/>
            <person name="Ferriera S."/>
            <person name="Johnson J."/>
            <person name="Kravitz S."/>
            <person name="Beeson K."/>
            <person name="Sutton G."/>
            <person name="Rogers Y.-H."/>
            <person name="Friedman R."/>
            <person name="Frazier M."/>
            <person name="Venter J.C."/>
        </authorList>
    </citation>
    <scope>NUCLEOTIDE SEQUENCE [LARGE SCALE GENOMIC DNA]</scope>
    <source>
        <strain evidence="5 6">ATCC 23134</strain>
    </source>
</reference>
<dbReference type="InterPro" id="IPR003439">
    <property type="entry name" value="ABC_transporter-like_ATP-bd"/>
</dbReference>
<comment type="caution">
    <text evidence="5">The sequence shown here is derived from an EMBL/GenBank/DDBJ whole genome shotgun (WGS) entry which is preliminary data.</text>
</comment>
<dbReference type="EMBL" id="AAWS01000022">
    <property type="protein sequence ID" value="EAY27555.1"/>
    <property type="molecule type" value="Genomic_DNA"/>
</dbReference>
<keyword evidence="6" id="KW-1185">Reference proteome</keyword>
<dbReference type="InterPro" id="IPR003593">
    <property type="entry name" value="AAA+_ATPase"/>
</dbReference>
<dbReference type="PROSITE" id="PS50893">
    <property type="entry name" value="ABC_TRANSPORTER_2"/>
    <property type="match status" value="1"/>
</dbReference>
<evidence type="ECO:0000256" key="1">
    <source>
        <dbReference type="ARBA" id="ARBA00022448"/>
    </source>
</evidence>
<keyword evidence="3 5" id="KW-0067">ATP-binding</keyword>
<dbReference type="PANTHER" id="PTHR42781:SF4">
    <property type="entry name" value="SPERMIDINE_PUTRESCINE IMPORT ATP-BINDING PROTEIN POTA"/>
    <property type="match status" value="1"/>
</dbReference>
<dbReference type="PANTHER" id="PTHR42781">
    <property type="entry name" value="SPERMIDINE/PUTRESCINE IMPORT ATP-BINDING PROTEIN POTA"/>
    <property type="match status" value="1"/>
</dbReference>
<dbReference type="SMART" id="SM00382">
    <property type="entry name" value="AAA"/>
    <property type="match status" value="1"/>
</dbReference>
<dbReference type="InterPro" id="IPR050093">
    <property type="entry name" value="ABC_SmlMolc_Importer"/>
</dbReference>
<gene>
    <name evidence="5" type="ORF">M23134_02802</name>
</gene>
<dbReference type="PROSITE" id="PS00211">
    <property type="entry name" value="ABC_TRANSPORTER_1"/>
    <property type="match status" value="1"/>
</dbReference>
<dbReference type="Pfam" id="PF00005">
    <property type="entry name" value="ABC_tran"/>
    <property type="match status" value="1"/>
</dbReference>
<dbReference type="SUPFAM" id="SSF52540">
    <property type="entry name" value="P-loop containing nucleoside triphosphate hydrolases"/>
    <property type="match status" value="1"/>
</dbReference>
<evidence type="ECO:0000313" key="6">
    <source>
        <dbReference type="Proteomes" id="UP000004095"/>
    </source>
</evidence>
<dbReference type="OrthoDB" id="9802264at2"/>
<keyword evidence="1" id="KW-0813">Transport</keyword>
<dbReference type="AlphaFoldDB" id="A1ZPQ0"/>